<dbReference type="InterPro" id="IPR011050">
    <property type="entry name" value="Pectin_lyase_fold/virulence"/>
</dbReference>
<evidence type="ECO:0000256" key="4">
    <source>
        <dbReference type="ARBA" id="ARBA00022525"/>
    </source>
</evidence>
<comment type="subcellular location">
    <subcellularLocation>
        <location evidence="1">Secreted</location>
        <location evidence="1">Cell wall</location>
    </subcellularLocation>
</comment>
<protein>
    <submittedName>
        <fullName evidence="9">Polygalacturonase</fullName>
    </submittedName>
</protein>
<evidence type="ECO:0000313" key="9">
    <source>
        <dbReference type="EMBL" id="KAK1392958.1"/>
    </source>
</evidence>
<dbReference type="GO" id="GO:0005975">
    <property type="term" value="P:carbohydrate metabolic process"/>
    <property type="evidence" value="ECO:0007669"/>
    <property type="project" value="InterPro"/>
</dbReference>
<gene>
    <name evidence="9" type="ORF">POM88_012014</name>
</gene>
<dbReference type="EMBL" id="JAUIZM010000003">
    <property type="protein sequence ID" value="KAK1392958.1"/>
    <property type="molecule type" value="Genomic_DNA"/>
</dbReference>
<evidence type="ECO:0000313" key="10">
    <source>
        <dbReference type="Proteomes" id="UP001237642"/>
    </source>
</evidence>
<evidence type="ECO:0000256" key="6">
    <source>
        <dbReference type="ARBA" id="ARBA00023295"/>
    </source>
</evidence>
<keyword evidence="3" id="KW-0134">Cell wall</keyword>
<name>A0AAD8N2Z8_9APIA</name>
<proteinExistence type="inferred from homology"/>
<keyword evidence="4" id="KW-0964">Secreted</keyword>
<dbReference type="PANTHER" id="PTHR31375">
    <property type="match status" value="1"/>
</dbReference>
<evidence type="ECO:0000256" key="8">
    <source>
        <dbReference type="RuleBase" id="RU361169"/>
    </source>
</evidence>
<comment type="caution">
    <text evidence="9">The sequence shown here is derived from an EMBL/GenBank/DDBJ whole genome shotgun (WGS) entry which is preliminary data.</text>
</comment>
<evidence type="ECO:0000256" key="3">
    <source>
        <dbReference type="ARBA" id="ARBA00022512"/>
    </source>
</evidence>
<sequence length="331" mass="36589">MWFSCVVSSGASIYGACATPIYLIVPLQDLHFISEALFTASKQKNGLDMGYISFEYSQVGDNILKKKQITLQMKIVFWLGKKKKFHSFMLISTPISWQRYPNTDGIHLQNSREVLIHNTNLACGDDCMSIQTGCSNVYIHNVNCGPGHGISIGGLGKDNTKACVANITVRDIDMHNTMNSVRIKTWKGGSGSVEGVLFSNIQVSEVRVPIIIDQFYCDKSKCKNQTTTVALSGITYERIRGTYTVKPVHFACSDSLPCTEVTLNTIALKPLQEHYHMYDPVCWRTFGELYSTTVPPINCLETGKPLISKYTFSGALGSILIGRTADMPEAG</sequence>
<dbReference type="GO" id="GO:0071555">
    <property type="term" value="P:cell wall organization"/>
    <property type="evidence" value="ECO:0007669"/>
    <property type="project" value="UniProtKB-KW"/>
</dbReference>
<dbReference type="InterPro" id="IPR000743">
    <property type="entry name" value="Glyco_hydro_28"/>
</dbReference>
<keyword evidence="7" id="KW-0961">Cell wall biogenesis/degradation</keyword>
<dbReference type="Pfam" id="PF00295">
    <property type="entry name" value="Glyco_hydro_28"/>
    <property type="match status" value="1"/>
</dbReference>
<dbReference type="GO" id="GO:0004650">
    <property type="term" value="F:polygalacturonase activity"/>
    <property type="evidence" value="ECO:0007669"/>
    <property type="project" value="InterPro"/>
</dbReference>
<dbReference type="Gene3D" id="2.160.20.10">
    <property type="entry name" value="Single-stranded right-handed beta-helix, Pectin lyase-like"/>
    <property type="match status" value="1"/>
</dbReference>
<dbReference type="SUPFAM" id="SSF51126">
    <property type="entry name" value="Pectin lyase-like"/>
    <property type="match status" value="1"/>
</dbReference>
<evidence type="ECO:0000256" key="5">
    <source>
        <dbReference type="ARBA" id="ARBA00022801"/>
    </source>
</evidence>
<reference evidence="9" key="2">
    <citation type="submission" date="2023-05" db="EMBL/GenBank/DDBJ databases">
        <authorList>
            <person name="Schelkunov M.I."/>
        </authorList>
    </citation>
    <scope>NUCLEOTIDE SEQUENCE</scope>
    <source>
        <strain evidence="9">Hsosn_3</strain>
        <tissue evidence="9">Leaf</tissue>
    </source>
</reference>
<dbReference type="Proteomes" id="UP001237642">
    <property type="component" value="Unassembled WGS sequence"/>
</dbReference>
<accession>A0AAD8N2Z8</accession>
<dbReference type="AlphaFoldDB" id="A0AAD8N2Z8"/>
<dbReference type="InterPro" id="IPR012334">
    <property type="entry name" value="Pectin_lyas_fold"/>
</dbReference>
<keyword evidence="10" id="KW-1185">Reference proteome</keyword>
<evidence type="ECO:0000256" key="7">
    <source>
        <dbReference type="ARBA" id="ARBA00023316"/>
    </source>
</evidence>
<evidence type="ECO:0000256" key="2">
    <source>
        <dbReference type="ARBA" id="ARBA00008834"/>
    </source>
</evidence>
<keyword evidence="5 8" id="KW-0378">Hydrolase</keyword>
<evidence type="ECO:0000256" key="1">
    <source>
        <dbReference type="ARBA" id="ARBA00004191"/>
    </source>
</evidence>
<keyword evidence="6 8" id="KW-0326">Glycosidase</keyword>
<reference evidence="9" key="1">
    <citation type="submission" date="2023-02" db="EMBL/GenBank/DDBJ databases">
        <title>Genome of toxic invasive species Heracleum sosnowskyi carries increased number of genes despite the absence of recent whole-genome duplications.</title>
        <authorList>
            <person name="Schelkunov M."/>
            <person name="Shtratnikova V."/>
            <person name="Makarenko M."/>
            <person name="Klepikova A."/>
            <person name="Omelchenko D."/>
            <person name="Novikova G."/>
            <person name="Obukhova E."/>
            <person name="Bogdanov V."/>
            <person name="Penin A."/>
            <person name="Logacheva M."/>
        </authorList>
    </citation>
    <scope>NUCLEOTIDE SEQUENCE</scope>
    <source>
        <strain evidence="9">Hsosn_3</strain>
        <tissue evidence="9">Leaf</tissue>
    </source>
</reference>
<comment type="similarity">
    <text evidence="2 8">Belongs to the glycosyl hydrolase 28 family.</text>
</comment>
<organism evidence="9 10">
    <name type="scientific">Heracleum sosnowskyi</name>
    <dbReference type="NCBI Taxonomy" id="360622"/>
    <lineage>
        <taxon>Eukaryota</taxon>
        <taxon>Viridiplantae</taxon>
        <taxon>Streptophyta</taxon>
        <taxon>Embryophyta</taxon>
        <taxon>Tracheophyta</taxon>
        <taxon>Spermatophyta</taxon>
        <taxon>Magnoliopsida</taxon>
        <taxon>eudicotyledons</taxon>
        <taxon>Gunneridae</taxon>
        <taxon>Pentapetalae</taxon>
        <taxon>asterids</taxon>
        <taxon>campanulids</taxon>
        <taxon>Apiales</taxon>
        <taxon>Apiaceae</taxon>
        <taxon>Apioideae</taxon>
        <taxon>apioid superclade</taxon>
        <taxon>Tordylieae</taxon>
        <taxon>Tordyliinae</taxon>
        <taxon>Heracleum</taxon>
    </lineage>
</organism>